<reference evidence="2" key="1">
    <citation type="submission" date="2014-09" db="EMBL/GenBank/DDBJ databases">
        <authorList>
            <person name="Magalhaes I.L.F."/>
            <person name="Oliveira U."/>
            <person name="Santos F.R."/>
            <person name="Vidigal T.H.D.A."/>
            <person name="Brescovit A.D."/>
            <person name="Santos A.J."/>
        </authorList>
    </citation>
    <scope>NUCLEOTIDE SEQUENCE</scope>
    <source>
        <tissue evidence="2">Shoot tissue taken approximately 20 cm above the soil surface</tissue>
    </source>
</reference>
<sequence length="52" mass="5598">MSSAAAACRKNNGSENRASGRGNRVPVTEIELPPIPCHRSQALCRLNRAPHC</sequence>
<dbReference type="AlphaFoldDB" id="A0A0A9ENG0"/>
<accession>A0A0A9ENG0</accession>
<protein>
    <submittedName>
        <fullName evidence="2">Uncharacterized protein</fullName>
    </submittedName>
</protein>
<name>A0A0A9ENG0_ARUDO</name>
<reference evidence="2" key="2">
    <citation type="journal article" date="2015" name="Data Brief">
        <title>Shoot transcriptome of the giant reed, Arundo donax.</title>
        <authorList>
            <person name="Barrero R.A."/>
            <person name="Guerrero F.D."/>
            <person name="Moolhuijzen P."/>
            <person name="Goolsby J.A."/>
            <person name="Tidwell J."/>
            <person name="Bellgard S.E."/>
            <person name="Bellgard M.I."/>
        </authorList>
    </citation>
    <scope>NUCLEOTIDE SEQUENCE</scope>
    <source>
        <tissue evidence="2">Shoot tissue taken approximately 20 cm above the soil surface</tissue>
    </source>
</reference>
<proteinExistence type="predicted"/>
<evidence type="ECO:0000256" key="1">
    <source>
        <dbReference type="SAM" id="MobiDB-lite"/>
    </source>
</evidence>
<organism evidence="2">
    <name type="scientific">Arundo donax</name>
    <name type="common">Giant reed</name>
    <name type="synonym">Donax arundinaceus</name>
    <dbReference type="NCBI Taxonomy" id="35708"/>
    <lineage>
        <taxon>Eukaryota</taxon>
        <taxon>Viridiplantae</taxon>
        <taxon>Streptophyta</taxon>
        <taxon>Embryophyta</taxon>
        <taxon>Tracheophyta</taxon>
        <taxon>Spermatophyta</taxon>
        <taxon>Magnoliopsida</taxon>
        <taxon>Liliopsida</taxon>
        <taxon>Poales</taxon>
        <taxon>Poaceae</taxon>
        <taxon>PACMAD clade</taxon>
        <taxon>Arundinoideae</taxon>
        <taxon>Arundineae</taxon>
        <taxon>Arundo</taxon>
    </lineage>
</organism>
<dbReference type="EMBL" id="GBRH01196294">
    <property type="protein sequence ID" value="JAE01602.1"/>
    <property type="molecule type" value="Transcribed_RNA"/>
</dbReference>
<evidence type="ECO:0000313" key="2">
    <source>
        <dbReference type="EMBL" id="JAE01602.1"/>
    </source>
</evidence>
<feature type="region of interest" description="Disordered" evidence="1">
    <location>
        <begin position="1"/>
        <end position="25"/>
    </location>
</feature>